<dbReference type="Pfam" id="PF00535">
    <property type="entry name" value="Glycos_transf_2"/>
    <property type="match status" value="1"/>
</dbReference>
<dbReference type="Gene3D" id="3.90.550.10">
    <property type="entry name" value="Spore Coat Polysaccharide Biosynthesis Protein SpsA, Chain A"/>
    <property type="match status" value="1"/>
</dbReference>
<dbReference type="Proteomes" id="UP000626656">
    <property type="component" value="Unassembled WGS sequence"/>
</dbReference>
<dbReference type="PANTHER" id="PTHR22916:SF3">
    <property type="entry name" value="UDP-GLCNAC:BETAGAL BETA-1,3-N-ACETYLGLUCOSAMINYLTRANSFERASE-LIKE PROTEIN 1"/>
    <property type="match status" value="1"/>
</dbReference>
<evidence type="ECO:0000313" key="2">
    <source>
        <dbReference type="EMBL" id="CAB5502864.1"/>
    </source>
</evidence>
<accession>A0ABN7GAE8</accession>
<dbReference type="InterPro" id="IPR001173">
    <property type="entry name" value="Glyco_trans_2-like"/>
</dbReference>
<name>A0ABN7GAE8_9GAMM</name>
<dbReference type="PANTHER" id="PTHR22916">
    <property type="entry name" value="GLYCOSYLTRANSFERASE"/>
    <property type="match status" value="1"/>
</dbReference>
<dbReference type="SUPFAM" id="SSF53448">
    <property type="entry name" value="Nucleotide-diphospho-sugar transferases"/>
    <property type="match status" value="1"/>
</dbReference>
<reference evidence="2 3" key="1">
    <citation type="submission" date="2020-05" db="EMBL/GenBank/DDBJ databases">
        <authorList>
            <person name="Petersen J."/>
            <person name="Sayavedra L."/>
        </authorList>
    </citation>
    <scope>NUCLEOTIDE SEQUENCE [LARGE SCALE GENOMIC DNA]</scope>
    <source>
        <strain evidence="2">B azoricus SOX ET2 1586I</strain>
    </source>
</reference>
<sequence>MKFSVLMSIYHKESHQHFDRAMRSVWDEQTIKPNEIVLVEDGVLTDGLYQAIREWKERLTNTLQVVSLKENVGVGAAKNIGIEMCNCELISVMDTDDVSLPKRFEKQLAVFENQDVDVCGAWIGEFEFNETQIISYRRTPEQHNEIVAFAKGRSPVNHMTAMYKKSWVLNVGNYAKYRTSEDYNLFVKLIMAGAKIYNLQESLVSVRMGNEQQVRRGGLKNAMFEADVQVGFYKMGFLNFFEMIRNVSVGFVIRMLPSVLMKVIFKMIRKL</sequence>
<evidence type="ECO:0000313" key="3">
    <source>
        <dbReference type="Proteomes" id="UP000626656"/>
    </source>
</evidence>
<dbReference type="EMBL" id="CAHJWF010000242">
    <property type="protein sequence ID" value="CAB5502864.1"/>
    <property type="molecule type" value="Genomic_DNA"/>
</dbReference>
<dbReference type="InterPro" id="IPR029044">
    <property type="entry name" value="Nucleotide-diphossugar_trans"/>
</dbReference>
<feature type="domain" description="Glycosyltransferase 2-like" evidence="1">
    <location>
        <begin position="4"/>
        <end position="137"/>
    </location>
</feature>
<comment type="caution">
    <text evidence="2">The sequence shown here is derived from an EMBL/GenBank/DDBJ whole genome shotgun (WGS) entry which is preliminary data.</text>
</comment>
<keyword evidence="3" id="KW-1185">Reference proteome</keyword>
<evidence type="ECO:0000259" key="1">
    <source>
        <dbReference type="Pfam" id="PF00535"/>
    </source>
</evidence>
<organism evidence="2 3">
    <name type="scientific">Bathymodiolus thermophilus thioautotrophic gill symbiont</name>
    <dbReference type="NCBI Taxonomy" id="2360"/>
    <lineage>
        <taxon>Bacteria</taxon>
        <taxon>Pseudomonadati</taxon>
        <taxon>Pseudomonadota</taxon>
        <taxon>Gammaproteobacteria</taxon>
        <taxon>sulfur-oxidizing symbionts</taxon>
    </lineage>
</organism>
<protein>
    <submittedName>
        <fullName evidence="2">Glycosyltransferase</fullName>
    </submittedName>
</protein>
<gene>
    <name evidence="2" type="ORF">AZO1586I_1028</name>
</gene>
<proteinExistence type="predicted"/>